<dbReference type="RefSeq" id="WP_165236332.1">
    <property type="nucleotide sequence ID" value="NZ_CP049257.1"/>
</dbReference>
<evidence type="ECO:0000313" key="2">
    <source>
        <dbReference type="Proteomes" id="UP000502996"/>
    </source>
</evidence>
<sequence>MSAPRAALARLAPEPTAALAEVERVAAASVDPHVLELVRDRVASVLGGVPSDLDDWRSRTDLDAADRAVLDFVEQFVFSVSSLDDAQVAALLEHADPIRVHELCNLVWAVDLGTRLDLVAGVVLS</sequence>
<dbReference type="Gene3D" id="1.20.1290.10">
    <property type="entry name" value="AhpD-like"/>
    <property type="match status" value="1"/>
</dbReference>
<organism evidence="1 2">
    <name type="scientific">Nocardioides anomalus</name>
    <dbReference type="NCBI Taxonomy" id="2712223"/>
    <lineage>
        <taxon>Bacteria</taxon>
        <taxon>Bacillati</taxon>
        <taxon>Actinomycetota</taxon>
        <taxon>Actinomycetes</taxon>
        <taxon>Propionibacteriales</taxon>
        <taxon>Nocardioidaceae</taxon>
        <taxon>Nocardioides</taxon>
    </lineage>
</organism>
<dbReference type="AlphaFoldDB" id="A0A6G6WHA6"/>
<reference evidence="1 2" key="1">
    <citation type="submission" date="2020-02" db="EMBL/GenBank/DDBJ databases">
        <title>Full genome sequence of Nocardioides sp. R-3366.</title>
        <authorList>
            <person name="Im W.-T."/>
        </authorList>
    </citation>
    <scope>NUCLEOTIDE SEQUENCE [LARGE SCALE GENOMIC DNA]</scope>
    <source>
        <strain evidence="1 2">R-3366</strain>
    </source>
</reference>
<dbReference type="EMBL" id="CP049257">
    <property type="protein sequence ID" value="QIG44612.1"/>
    <property type="molecule type" value="Genomic_DNA"/>
</dbReference>
<gene>
    <name evidence="1" type="ORF">G5V58_19120</name>
</gene>
<protein>
    <submittedName>
        <fullName evidence="1">Uncharacterized protein</fullName>
    </submittedName>
</protein>
<evidence type="ECO:0000313" key="1">
    <source>
        <dbReference type="EMBL" id="QIG44612.1"/>
    </source>
</evidence>
<accession>A0A6G6WHA6</accession>
<dbReference type="Proteomes" id="UP000502996">
    <property type="component" value="Chromosome"/>
</dbReference>
<dbReference type="InterPro" id="IPR029032">
    <property type="entry name" value="AhpD-like"/>
</dbReference>
<name>A0A6G6WHA6_9ACTN</name>
<dbReference type="SUPFAM" id="SSF69118">
    <property type="entry name" value="AhpD-like"/>
    <property type="match status" value="1"/>
</dbReference>
<proteinExistence type="predicted"/>
<keyword evidence="2" id="KW-1185">Reference proteome</keyword>
<dbReference type="KEGG" id="nano:G5V58_19120"/>